<dbReference type="Pfam" id="PF01509">
    <property type="entry name" value="TruB_N"/>
    <property type="match status" value="1"/>
</dbReference>
<comment type="similarity">
    <text evidence="2 5">Belongs to the pseudouridine synthase TruB family. Type 1 subfamily.</text>
</comment>
<dbReference type="Gene3D" id="3.30.2350.10">
    <property type="entry name" value="Pseudouridine synthase"/>
    <property type="match status" value="1"/>
</dbReference>
<dbReference type="InterPro" id="IPR014780">
    <property type="entry name" value="tRNA_psdUridine_synth_TruB"/>
</dbReference>
<dbReference type="HAMAP" id="MF_01080">
    <property type="entry name" value="TruB_bact"/>
    <property type="match status" value="1"/>
</dbReference>
<evidence type="ECO:0000256" key="4">
    <source>
        <dbReference type="ARBA" id="ARBA00023235"/>
    </source>
</evidence>
<feature type="domain" description="Pseudouridine synthase II N-terminal" evidence="6">
    <location>
        <begin position="23"/>
        <end position="171"/>
    </location>
</feature>
<gene>
    <name evidence="5 8" type="primary">truB</name>
    <name evidence="8" type="ORF">KI810_12810</name>
</gene>
<dbReference type="PANTHER" id="PTHR13767">
    <property type="entry name" value="TRNA-PSEUDOURIDINE SYNTHASE"/>
    <property type="match status" value="1"/>
</dbReference>
<keyword evidence="9" id="KW-1185">Reference proteome</keyword>
<sequence>MDGFLVVDKPAGMTSHDVVARVRRILGQKKVGHTGTLDPFATGVLPVALGEGTKAIPFLDESRKEYHAVMRLGEETDTQDLTGQVISRGDWRQLTPDGIDAVARLFVGPISQVPPMFSALKRDGIPLYKLARQGAEVERQPRNIEIFSLVLQRTELPDVAFSVVCSRGTYVRTLAADMGGRLGCGAHLRELRRIRSGPFAIENAVTIEQLADAAASDKVQALVVSPLAALSPLPELLLRERGVAKVGNGIVPDAGDLESGGDMALSGGRVRLSRSGRLVAVAEAAVVNDGRHVQIQRLLRVFH</sequence>
<evidence type="ECO:0000256" key="2">
    <source>
        <dbReference type="ARBA" id="ARBA00005642"/>
    </source>
</evidence>
<dbReference type="RefSeq" id="WP_214175947.1">
    <property type="nucleotide sequence ID" value="NZ_JAHCVK010000006.1"/>
</dbReference>
<evidence type="ECO:0000256" key="1">
    <source>
        <dbReference type="ARBA" id="ARBA00000385"/>
    </source>
</evidence>
<organism evidence="8 9">
    <name type="scientific">Geomobilimonas luticola</name>
    <dbReference type="NCBI Taxonomy" id="1114878"/>
    <lineage>
        <taxon>Bacteria</taxon>
        <taxon>Pseudomonadati</taxon>
        <taxon>Thermodesulfobacteriota</taxon>
        <taxon>Desulfuromonadia</taxon>
        <taxon>Geobacterales</taxon>
        <taxon>Geobacteraceae</taxon>
        <taxon>Geomobilimonas</taxon>
    </lineage>
</organism>
<accession>A0ABS5SH05</accession>
<comment type="catalytic activity">
    <reaction evidence="1 5">
        <text>uridine(55) in tRNA = pseudouridine(55) in tRNA</text>
        <dbReference type="Rhea" id="RHEA:42532"/>
        <dbReference type="Rhea" id="RHEA-COMP:10101"/>
        <dbReference type="Rhea" id="RHEA-COMP:10102"/>
        <dbReference type="ChEBI" id="CHEBI:65314"/>
        <dbReference type="ChEBI" id="CHEBI:65315"/>
        <dbReference type="EC" id="5.4.99.25"/>
    </reaction>
</comment>
<dbReference type="InterPro" id="IPR002501">
    <property type="entry name" value="PsdUridine_synth_N"/>
</dbReference>
<keyword evidence="3 5" id="KW-0819">tRNA processing</keyword>
<comment type="function">
    <text evidence="5">Responsible for synthesis of pseudouridine from uracil-55 in the psi GC loop of transfer RNAs.</text>
</comment>
<comment type="caution">
    <text evidence="8">The sequence shown here is derived from an EMBL/GenBank/DDBJ whole genome shotgun (WGS) entry which is preliminary data.</text>
</comment>
<protein>
    <recommendedName>
        <fullName evidence="5">tRNA pseudouridine synthase B</fullName>
        <ecNumber evidence="5">5.4.99.25</ecNumber>
    </recommendedName>
    <alternativeName>
        <fullName evidence="5">tRNA pseudouridine(55) synthase</fullName>
        <shortName evidence="5">Psi55 synthase</shortName>
    </alternativeName>
    <alternativeName>
        <fullName evidence="5">tRNA pseudouridylate synthase</fullName>
    </alternativeName>
    <alternativeName>
        <fullName evidence="5">tRNA-uridine isomerase</fullName>
    </alternativeName>
</protein>
<feature type="active site" description="Nucleophile" evidence="5">
    <location>
        <position position="38"/>
    </location>
</feature>
<dbReference type="PANTHER" id="PTHR13767:SF2">
    <property type="entry name" value="PSEUDOURIDYLATE SYNTHASE TRUB1"/>
    <property type="match status" value="1"/>
</dbReference>
<dbReference type="EC" id="5.4.99.25" evidence="5"/>
<dbReference type="Pfam" id="PF16198">
    <property type="entry name" value="TruB_C_2"/>
    <property type="match status" value="1"/>
</dbReference>
<reference evidence="8 9" key="1">
    <citation type="submission" date="2021-05" db="EMBL/GenBank/DDBJ databases">
        <title>The draft genome of Geobacter luticola JCM 17780.</title>
        <authorList>
            <person name="Xu Z."/>
            <person name="Masuda Y."/>
            <person name="Itoh H."/>
            <person name="Senoo K."/>
        </authorList>
    </citation>
    <scope>NUCLEOTIDE SEQUENCE [LARGE SCALE GENOMIC DNA]</scope>
    <source>
        <strain evidence="8 9">JCM 17780</strain>
    </source>
</reference>
<proteinExistence type="inferred from homology"/>
<dbReference type="InterPro" id="IPR020103">
    <property type="entry name" value="PsdUridine_synth_cat_dom_sf"/>
</dbReference>
<dbReference type="GO" id="GO:0160148">
    <property type="term" value="F:tRNA pseudouridine(55) synthase activity"/>
    <property type="evidence" value="ECO:0007669"/>
    <property type="project" value="UniProtKB-EC"/>
</dbReference>
<evidence type="ECO:0000313" key="9">
    <source>
        <dbReference type="Proteomes" id="UP000756860"/>
    </source>
</evidence>
<evidence type="ECO:0000256" key="3">
    <source>
        <dbReference type="ARBA" id="ARBA00022694"/>
    </source>
</evidence>
<evidence type="ECO:0000313" key="8">
    <source>
        <dbReference type="EMBL" id="MBT0653942.1"/>
    </source>
</evidence>
<dbReference type="Proteomes" id="UP000756860">
    <property type="component" value="Unassembled WGS sequence"/>
</dbReference>
<dbReference type="EMBL" id="JAHCVK010000006">
    <property type="protein sequence ID" value="MBT0653942.1"/>
    <property type="molecule type" value="Genomic_DNA"/>
</dbReference>
<evidence type="ECO:0000259" key="6">
    <source>
        <dbReference type="Pfam" id="PF01509"/>
    </source>
</evidence>
<feature type="domain" description="tRNA pseudouridylate synthase B C-terminal" evidence="7">
    <location>
        <begin position="172"/>
        <end position="215"/>
    </location>
</feature>
<evidence type="ECO:0000259" key="7">
    <source>
        <dbReference type="Pfam" id="PF16198"/>
    </source>
</evidence>
<dbReference type="NCBIfam" id="TIGR00431">
    <property type="entry name" value="TruB"/>
    <property type="match status" value="1"/>
</dbReference>
<keyword evidence="4 5" id="KW-0413">Isomerase</keyword>
<evidence type="ECO:0000256" key="5">
    <source>
        <dbReference type="HAMAP-Rule" id="MF_01080"/>
    </source>
</evidence>
<dbReference type="InterPro" id="IPR032819">
    <property type="entry name" value="TruB_C"/>
</dbReference>
<dbReference type="SUPFAM" id="SSF55120">
    <property type="entry name" value="Pseudouridine synthase"/>
    <property type="match status" value="1"/>
</dbReference>
<dbReference type="CDD" id="cd02573">
    <property type="entry name" value="PseudoU_synth_EcTruB"/>
    <property type="match status" value="1"/>
</dbReference>
<name>A0ABS5SH05_9BACT</name>